<keyword evidence="5 8" id="KW-0547">Nucleotide-binding</keyword>
<dbReference type="STRING" id="1388748.GCA_000463155_00378"/>
<gene>
    <name evidence="8" type="primary">tilS</name>
    <name evidence="10" type="ORF">C7G83_15505</name>
</gene>
<comment type="catalytic activity">
    <reaction evidence="7 8">
        <text>cytidine(34) in tRNA(Ile2) + L-lysine + ATP = lysidine(34) in tRNA(Ile2) + AMP + diphosphate + H(+)</text>
        <dbReference type="Rhea" id="RHEA:43744"/>
        <dbReference type="Rhea" id="RHEA-COMP:10625"/>
        <dbReference type="Rhea" id="RHEA-COMP:10670"/>
        <dbReference type="ChEBI" id="CHEBI:15378"/>
        <dbReference type="ChEBI" id="CHEBI:30616"/>
        <dbReference type="ChEBI" id="CHEBI:32551"/>
        <dbReference type="ChEBI" id="CHEBI:33019"/>
        <dbReference type="ChEBI" id="CHEBI:82748"/>
        <dbReference type="ChEBI" id="CHEBI:83665"/>
        <dbReference type="ChEBI" id="CHEBI:456215"/>
        <dbReference type="EC" id="6.3.4.19"/>
    </reaction>
</comment>
<dbReference type="Pfam" id="PF11734">
    <property type="entry name" value="TilS_C"/>
    <property type="match status" value="1"/>
</dbReference>
<evidence type="ECO:0000256" key="3">
    <source>
        <dbReference type="ARBA" id="ARBA00022598"/>
    </source>
</evidence>
<evidence type="ECO:0000256" key="1">
    <source>
        <dbReference type="ARBA" id="ARBA00004496"/>
    </source>
</evidence>
<dbReference type="InterPro" id="IPR012795">
    <property type="entry name" value="tRNA_Ile_lys_synt_N"/>
</dbReference>
<evidence type="ECO:0000256" key="7">
    <source>
        <dbReference type="ARBA" id="ARBA00048539"/>
    </source>
</evidence>
<dbReference type="AlphaFoldDB" id="A0A2P8VHG6"/>
<evidence type="ECO:0000256" key="4">
    <source>
        <dbReference type="ARBA" id="ARBA00022694"/>
    </source>
</evidence>
<dbReference type="Pfam" id="PF01171">
    <property type="entry name" value="ATP_bind_3"/>
    <property type="match status" value="1"/>
</dbReference>
<dbReference type="GO" id="GO:0006400">
    <property type="term" value="P:tRNA modification"/>
    <property type="evidence" value="ECO:0007669"/>
    <property type="project" value="UniProtKB-UniRule"/>
</dbReference>
<dbReference type="GO" id="GO:0005524">
    <property type="term" value="F:ATP binding"/>
    <property type="evidence" value="ECO:0007669"/>
    <property type="project" value="UniProtKB-UniRule"/>
</dbReference>
<dbReference type="InterPro" id="IPR011063">
    <property type="entry name" value="TilS/TtcA_N"/>
</dbReference>
<dbReference type="NCBIfam" id="TIGR02433">
    <property type="entry name" value="lysidine_TilS_C"/>
    <property type="match status" value="1"/>
</dbReference>
<dbReference type="RefSeq" id="WP_106877871.1">
    <property type="nucleotide sequence ID" value="NZ_PYEP01000006.1"/>
</dbReference>
<dbReference type="SMART" id="SM00977">
    <property type="entry name" value="TilS_C"/>
    <property type="match status" value="1"/>
</dbReference>
<dbReference type="OrthoDB" id="9807403at2"/>
<evidence type="ECO:0000313" key="10">
    <source>
        <dbReference type="EMBL" id="PSN07001.1"/>
    </source>
</evidence>
<dbReference type="GO" id="GO:0005737">
    <property type="term" value="C:cytoplasm"/>
    <property type="evidence" value="ECO:0007669"/>
    <property type="project" value="UniProtKB-SubCell"/>
</dbReference>
<keyword evidence="6 8" id="KW-0067">ATP-binding</keyword>
<evidence type="ECO:0000256" key="8">
    <source>
        <dbReference type="HAMAP-Rule" id="MF_01161"/>
    </source>
</evidence>
<dbReference type="Gene3D" id="1.20.59.20">
    <property type="match status" value="1"/>
</dbReference>
<dbReference type="SUPFAM" id="SSF56037">
    <property type="entry name" value="PheT/TilS domain"/>
    <property type="match status" value="1"/>
</dbReference>
<evidence type="ECO:0000313" key="11">
    <source>
        <dbReference type="Proteomes" id="UP000240212"/>
    </source>
</evidence>
<dbReference type="CDD" id="cd01992">
    <property type="entry name" value="TilS_N"/>
    <property type="match status" value="1"/>
</dbReference>
<keyword evidence="3 8" id="KW-0436">Ligase</keyword>
<sequence>MNPDTLLASLSPSRQLLVAYSGGLDSTVLLHQLVLLRRAHPNLTLRAIHIHHGLSQNADAWAAHCRAQCEAWQVPLEVVNVTLAQEGGGIEARAREARYQALAARLQADEALVTAQHLDDQCETFLLALKRGSGPAGLAAMPAAMPFAAGRLVRPLLDVPRQTLAEWAQAHALTWIEDESNQSRRFDRNFLRLDVLPLLKARWPHFADMVARSAALCAEQEQLLDELLDAELRTLIGEHGTLAIAPMTGMSDARRGALLRRWFAWHRAPMPSRAALARLWQEVALSREDAAPSLQFGDYRVRRYKAALWWVKNLPPVERDSIPWPAPYAPLTLPGGVLVCGEGPQRVRAPRAGEAVSIRYRAPGTLHIVGRERGRSLKKLWQECGVPPWEREVTPLLYYGEQPIAAVGVFVTREGQAVDEPGWLIGWRRGDGT</sequence>
<feature type="binding site" evidence="8">
    <location>
        <begin position="21"/>
        <end position="26"/>
    </location>
    <ligand>
        <name>ATP</name>
        <dbReference type="ChEBI" id="CHEBI:30616"/>
    </ligand>
</feature>
<organism evidence="10 11">
    <name type="scientific">Siccibacter turicensis</name>
    <dbReference type="NCBI Taxonomy" id="357233"/>
    <lineage>
        <taxon>Bacteria</taxon>
        <taxon>Pseudomonadati</taxon>
        <taxon>Pseudomonadota</taxon>
        <taxon>Gammaproteobacteria</taxon>
        <taxon>Enterobacterales</taxon>
        <taxon>Enterobacteriaceae</taxon>
        <taxon>Siccibacter</taxon>
    </lineage>
</organism>
<evidence type="ECO:0000259" key="9">
    <source>
        <dbReference type="SMART" id="SM00977"/>
    </source>
</evidence>
<dbReference type="Pfam" id="PF09179">
    <property type="entry name" value="TilS"/>
    <property type="match status" value="1"/>
</dbReference>
<comment type="function">
    <text evidence="8">Ligates lysine onto the cytidine present at position 34 of the AUA codon-specific tRNA(Ile) that contains the anticodon CAU, in an ATP-dependent manner. Cytidine is converted to lysidine, thus changing the amino acid specificity of the tRNA from methionine to isoleucine.</text>
</comment>
<feature type="domain" description="Lysidine-tRNA(Ile) synthetase C-terminal" evidence="9">
    <location>
        <begin position="356"/>
        <end position="427"/>
    </location>
</feature>
<dbReference type="HAMAP" id="MF_01161">
    <property type="entry name" value="tRNA_Ile_lys_synt"/>
    <property type="match status" value="1"/>
</dbReference>
<comment type="caution">
    <text evidence="10">The sequence shown here is derived from an EMBL/GenBank/DDBJ whole genome shotgun (WGS) entry which is preliminary data.</text>
</comment>
<comment type="subcellular location">
    <subcellularLocation>
        <location evidence="1 8">Cytoplasm</location>
    </subcellularLocation>
</comment>
<dbReference type="EMBL" id="PYEP01000006">
    <property type="protein sequence ID" value="PSN07001.1"/>
    <property type="molecule type" value="Genomic_DNA"/>
</dbReference>
<dbReference type="NCBIfam" id="TIGR02432">
    <property type="entry name" value="lysidine_TilS_N"/>
    <property type="match status" value="1"/>
</dbReference>
<dbReference type="EC" id="6.3.4.19" evidence="8"/>
<reference evidence="10 11" key="1">
    <citation type="submission" date="2018-03" db="EMBL/GenBank/DDBJ databases">
        <title>Draft genome sequence of the first documented clinical Siccibacter turicensis isolate in Austria.</title>
        <authorList>
            <person name="Lepuschitz S."/>
            <person name="Pekard-Amenitsch S."/>
            <person name="Haunold R."/>
            <person name="Schill S."/>
            <person name="Mach R."/>
            <person name="Allerberger F."/>
            <person name="Ruppitsch W."/>
            <person name="Forsythe S.J."/>
        </authorList>
    </citation>
    <scope>NUCLEOTIDE SEQUENCE [LARGE SCALE GENOMIC DNA]</scope>
    <source>
        <strain evidence="10 11">6100069499-17</strain>
    </source>
</reference>
<dbReference type="SUPFAM" id="SSF82829">
    <property type="entry name" value="MesJ substrate recognition domain-like"/>
    <property type="match status" value="1"/>
</dbReference>
<dbReference type="PANTHER" id="PTHR43033">
    <property type="entry name" value="TRNA(ILE)-LYSIDINE SYNTHASE-RELATED"/>
    <property type="match status" value="1"/>
</dbReference>
<keyword evidence="11" id="KW-1185">Reference proteome</keyword>
<dbReference type="NCBIfam" id="NF007942">
    <property type="entry name" value="PRK10660.1"/>
    <property type="match status" value="1"/>
</dbReference>
<evidence type="ECO:0000256" key="6">
    <source>
        <dbReference type="ARBA" id="ARBA00022840"/>
    </source>
</evidence>
<evidence type="ECO:0000256" key="2">
    <source>
        <dbReference type="ARBA" id="ARBA00022490"/>
    </source>
</evidence>
<dbReference type="InterPro" id="IPR012094">
    <property type="entry name" value="tRNA_Ile_lys_synt"/>
</dbReference>
<dbReference type="InterPro" id="IPR012796">
    <property type="entry name" value="Lysidine-tRNA-synth_C"/>
</dbReference>
<proteinExistence type="inferred from homology"/>
<keyword evidence="2 8" id="KW-0963">Cytoplasm</keyword>
<protein>
    <recommendedName>
        <fullName evidence="8">tRNA(Ile)-lysidine synthase</fullName>
        <ecNumber evidence="8">6.3.4.19</ecNumber>
    </recommendedName>
    <alternativeName>
        <fullName evidence="8">tRNA(Ile)-2-lysyl-cytidine synthase</fullName>
    </alternativeName>
    <alternativeName>
        <fullName evidence="8">tRNA(Ile)-lysidine synthetase</fullName>
    </alternativeName>
</protein>
<comment type="domain">
    <text evidence="8">The N-terminal region contains the highly conserved SGGXDS motif, predicted to be a P-loop motif involved in ATP binding.</text>
</comment>
<comment type="similarity">
    <text evidence="8">Belongs to the tRNA(Ile)-lysidine synthase family.</text>
</comment>
<keyword evidence="4 8" id="KW-0819">tRNA processing</keyword>
<dbReference type="Proteomes" id="UP000240212">
    <property type="component" value="Unassembled WGS sequence"/>
</dbReference>
<dbReference type="InterPro" id="IPR014729">
    <property type="entry name" value="Rossmann-like_a/b/a_fold"/>
</dbReference>
<evidence type="ECO:0000256" key="5">
    <source>
        <dbReference type="ARBA" id="ARBA00022741"/>
    </source>
</evidence>
<accession>A0A2P8VHG6</accession>
<dbReference type="GO" id="GO:0032267">
    <property type="term" value="F:tRNA(Ile)-lysidine synthase activity"/>
    <property type="evidence" value="ECO:0007669"/>
    <property type="project" value="UniProtKB-EC"/>
</dbReference>
<name>A0A2P8VHG6_9ENTR</name>
<dbReference type="SUPFAM" id="SSF52402">
    <property type="entry name" value="Adenine nucleotide alpha hydrolases-like"/>
    <property type="match status" value="1"/>
</dbReference>
<dbReference type="PANTHER" id="PTHR43033:SF1">
    <property type="entry name" value="TRNA(ILE)-LYSIDINE SYNTHASE-RELATED"/>
    <property type="match status" value="1"/>
</dbReference>
<dbReference type="InterPro" id="IPR015262">
    <property type="entry name" value="tRNA_Ile_lys_synt_subst-bd"/>
</dbReference>
<dbReference type="Gene3D" id="3.40.50.620">
    <property type="entry name" value="HUPs"/>
    <property type="match status" value="1"/>
</dbReference>